<dbReference type="OMA" id="RMDWINE"/>
<dbReference type="EMBL" id="KN847524">
    <property type="protein sequence ID" value="KIV90127.1"/>
    <property type="molecule type" value="Genomic_DNA"/>
</dbReference>
<comment type="subunit">
    <text evidence="3">Component of the fork protection complex (FPC) consisting of TOF1 and CSM3.</text>
</comment>
<dbReference type="InterPro" id="IPR012923">
    <property type="entry name" value="Csm3"/>
</dbReference>
<dbReference type="HOGENOM" id="CLU_036204_2_0_1"/>
<keyword evidence="7 9" id="KW-0131">Cell cycle</keyword>
<feature type="region of interest" description="Disordered" evidence="10">
    <location>
        <begin position="242"/>
        <end position="266"/>
    </location>
</feature>
<comment type="subcellular location">
    <subcellularLocation>
        <location evidence="1 9">Nucleus</location>
    </subcellularLocation>
</comment>
<dbReference type="InterPro" id="IPR040038">
    <property type="entry name" value="TIPIN/Csm3/Swi3"/>
</dbReference>
<feature type="compositionally biased region" description="Low complexity" evidence="10">
    <location>
        <begin position="404"/>
        <end position="418"/>
    </location>
</feature>
<dbReference type="GO" id="GO:0006974">
    <property type="term" value="P:DNA damage response"/>
    <property type="evidence" value="ECO:0007669"/>
    <property type="project" value="UniProtKB-KW"/>
</dbReference>
<name>A0A0D1Z5M7_EXOME</name>
<evidence type="ECO:0000256" key="10">
    <source>
        <dbReference type="SAM" id="MobiDB-lite"/>
    </source>
</evidence>
<protein>
    <recommendedName>
        <fullName evidence="9">Chromosome segregation in meiosis protein</fullName>
    </recommendedName>
</protein>
<keyword evidence="6 9" id="KW-0539">Nucleus</keyword>
<feature type="compositionally biased region" description="Polar residues" evidence="10">
    <location>
        <begin position="280"/>
        <end position="300"/>
    </location>
</feature>
<evidence type="ECO:0000256" key="5">
    <source>
        <dbReference type="ARBA" id="ARBA00022880"/>
    </source>
</evidence>
<dbReference type="GO" id="GO:0043111">
    <property type="term" value="P:replication fork arrest"/>
    <property type="evidence" value="ECO:0007669"/>
    <property type="project" value="TreeGrafter"/>
</dbReference>
<accession>A0A0D1Z5M7</accession>
<comment type="similarity">
    <text evidence="2 9">Belongs to the CSM3 family.</text>
</comment>
<dbReference type="VEuPathDB" id="FungiDB:PV10_07468"/>
<evidence type="ECO:0000313" key="13">
    <source>
        <dbReference type="Proteomes" id="UP000054302"/>
    </source>
</evidence>
<feature type="domain" description="Chromosome segregation in meiosis protein 3" evidence="11">
    <location>
        <begin position="74"/>
        <end position="161"/>
    </location>
</feature>
<dbReference type="RefSeq" id="XP_016221701.1">
    <property type="nucleotide sequence ID" value="XM_016372369.1"/>
</dbReference>
<dbReference type="GO" id="GO:0031297">
    <property type="term" value="P:replication fork processing"/>
    <property type="evidence" value="ECO:0007669"/>
    <property type="project" value="UniProtKB-UniRule"/>
</dbReference>
<dbReference type="AlphaFoldDB" id="A0A0D1Z5M7"/>
<dbReference type="Pfam" id="PF07962">
    <property type="entry name" value="Swi3"/>
    <property type="match status" value="1"/>
</dbReference>
<dbReference type="Proteomes" id="UP000054302">
    <property type="component" value="Unassembled WGS sequence"/>
</dbReference>
<evidence type="ECO:0000313" key="12">
    <source>
        <dbReference type="EMBL" id="KIV90127.1"/>
    </source>
</evidence>
<evidence type="ECO:0000256" key="4">
    <source>
        <dbReference type="ARBA" id="ARBA00022763"/>
    </source>
</evidence>
<dbReference type="PANTHER" id="PTHR13220">
    <property type="entry name" value="TIMELESS INTERACTING-RELATED"/>
    <property type="match status" value="1"/>
</dbReference>
<keyword evidence="4 9" id="KW-0227">DNA damage</keyword>
<evidence type="ECO:0000256" key="2">
    <source>
        <dbReference type="ARBA" id="ARBA00006075"/>
    </source>
</evidence>
<keyword evidence="13" id="KW-1185">Reference proteome</keyword>
<feature type="compositionally biased region" description="Polar residues" evidence="10">
    <location>
        <begin position="186"/>
        <end position="196"/>
    </location>
</feature>
<feature type="region of interest" description="Disordered" evidence="10">
    <location>
        <begin position="182"/>
        <end position="203"/>
    </location>
</feature>
<feature type="compositionally biased region" description="Basic and acidic residues" evidence="10">
    <location>
        <begin position="26"/>
        <end position="40"/>
    </location>
</feature>
<dbReference type="GO" id="GO:0031298">
    <property type="term" value="C:replication fork protection complex"/>
    <property type="evidence" value="ECO:0007669"/>
    <property type="project" value="TreeGrafter"/>
</dbReference>
<evidence type="ECO:0000256" key="9">
    <source>
        <dbReference type="RuleBase" id="RU366049"/>
    </source>
</evidence>
<keyword evidence="5" id="KW-0236">DNA replication inhibitor</keyword>
<feature type="region of interest" description="Disordered" evidence="10">
    <location>
        <begin position="1"/>
        <end position="61"/>
    </location>
</feature>
<dbReference type="OrthoDB" id="437078at2759"/>
<evidence type="ECO:0000259" key="11">
    <source>
        <dbReference type="Pfam" id="PF07962"/>
    </source>
</evidence>
<feature type="compositionally biased region" description="Basic and acidic residues" evidence="10">
    <location>
        <begin position="311"/>
        <end position="320"/>
    </location>
</feature>
<sequence length="418" mass="45730">MAADPITSATVDDLLNYGTSDDEDPFGDKAGTRNSRDDKPALSPSQNKRKSGENDGLGLDEEVQIKKKRKPIAKLDEERLLSAPGIPKLRELVRSGKIAKRLKFKGKGHEFSDVARLLNYYQLWLDNLYPRAKFADGLQLIEKVGHSRRMQVMRREWIDEGKPGYVRDKLMGGIDHEAQDLYAGDDNTTASKNGLTSKDKSNIDSANDSLFIADSSRDPSAPDGGDLPEDDELDALLAEAGTYTAPPKPRSPPRRANLDSESEGEDDLDALLAEQETRRPATTTSAPHTNQSATATTSFDNSEDDDLDALLAEHEAESRTTHPPVSTAANTSRQQGTSQHQPSQPKPHTRIFEDSDDDEDNDMDDLDALLAEQEARQKPSVPTQSSIPVVAAPLVDDGAENIFSSSPPQKSLSQQMSV</sequence>
<dbReference type="GO" id="GO:0003677">
    <property type="term" value="F:DNA binding"/>
    <property type="evidence" value="ECO:0007669"/>
    <property type="project" value="TreeGrafter"/>
</dbReference>
<dbReference type="GO" id="GO:0000076">
    <property type="term" value="P:DNA replication checkpoint signaling"/>
    <property type="evidence" value="ECO:0007669"/>
    <property type="project" value="UniProtKB-UniRule"/>
</dbReference>
<comment type="function">
    <text evidence="9">Plays an important role in the control of DNA replication and the maintenance of replication fork stability.</text>
</comment>
<evidence type="ECO:0000256" key="8">
    <source>
        <dbReference type="ARBA" id="ARBA00025496"/>
    </source>
</evidence>
<evidence type="ECO:0000256" key="7">
    <source>
        <dbReference type="ARBA" id="ARBA00023306"/>
    </source>
</evidence>
<dbReference type="STRING" id="212818.A0A0D1Z5M7"/>
<evidence type="ECO:0000256" key="3">
    <source>
        <dbReference type="ARBA" id="ARBA00011217"/>
    </source>
</evidence>
<reference evidence="12 13" key="1">
    <citation type="submission" date="2015-01" db="EMBL/GenBank/DDBJ databases">
        <title>The Genome Sequence of Exophiala mesophila CBS40295.</title>
        <authorList>
            <consortium name="The Broad Institute Genomics Platform"/>
            <person name="Cuomo C."/>
            <person name="de Hoog S."/>
            <person name="Gorbushina A."/>
            <person name="Stielow B."/>
            <person name="Teixiera M."/>
            <person name="Abouelleil A."/>
            <person name="Chapman S.B."/>
            <person name="Priest M."/>
            <person name="Young S.K."/>
            <person name="Wortman J."/>
            <person name="Nusbaum C."/>
            <person name="Birren B."/>
        </authorList>
    </citation>
    <scope>NUCLEOTIDE SEQUENCE [LARGE SCALE GENOMIC DNA]</scope>
    <source>
        <strain evidence="12 13">CBS 40295</strain>
    </source>
</reference>
<evidence type="ECO:0000256" key="6">
    <source>
        <dbReference type="ARBA" id="ARBA00023242"/>
    </source>
</evidence>
<gene>
    <name evidence="12" type="ORF">PV10_07468</name>
</gene>
<organism evidence="12 13">
    <name type="scientific">Exophiala mesophila</name>
    <name type="common">Black yeast-like fungus</name>
    <dbReference type="NCBI Taxonomy" id="212818"/>
    <lineage>
        <taxon>Eukaryota</taxon>
        <taxon>Fungi</taxon>
        <taxon>Dikarya</taxon>
        <taxon>Ascomycota</taxon>
        <taxon>Pezizomycotina</taxon>
        <taxon>Eurotiomycetes</taxon>
        <taxon>Chaetothyriomycetidae</taxon>
        <taxon>Chaetothyriales</taxon>
        <taxon>Herpotrichiellaceae</taxon>
        <taxon>Exophiala</taxon>
    </lineage>
</organism>
<feature type="region of interest" description="Disordered" evidence="10">
    <location>
        <begin position="399"/>
        <end position="418"/>
    </location>
</feature>
<evidence type="ECO:0000256" key="1">
    <source>
        <dbReference type="ARBA" id="ARBA00004123"/>
    </source>
</evidence>
<proteinExistence type="inferred from homology"/>
<comment type="function">
    <text evidence="8">Forms a fork protection complex (FPC) with TOF1 and which is required for chromosome segregation during meiosis and DNA damage repair. FPC coordinates leading and lagging strand synthesis and moves with the replication fork. FPC stabilizes replication forks in a configuration that is recognized by replication checkpoint sensors.</text>
</comment>
<feature type="region of interest" description="Disordered" evidence="10">
    <location>
        <begin position="278"/>
        <end position="388"/>
    </location>
</feature>
<dbReference type="GeneID" id="27325313"/>
<feature type="compositionally biased region" description="Acidic residues" evidence="10">
    <location>
        <begin position="354"/>
        <end position="367"/>
    </location>
</feature>
<feature type="compositionally biased region" description="Polar residues" evidence="10">
    <location>
        <begin position="321"/>
        <end position="343"/>
    </location>
</feature>
<dbReference type="PANTHER" id="PTHR13220:SF11">
    <property type="entry name" value="TIMELESS-INTERACTING PROTEIN"/>
    <property type="match status" value="1"/>
</dbReference>